<dbReference type="AlphaFoldDB" id="A0A0D2JUU8"/>
<dbReference type="PANTHER" id="PTHR36142">
    <property type="entry name" value="METALLO-HYDROLASE/OXIDOREDUCTASE SUPERFAMILY PROTEIN"/>
    <property type="match status" value="1"/>
</dbReference>
<accession>A0A0D2JUU8</accession>
<dbReference type="EMBL" id="KN848088">
    <property type="protein sequence ID" value="KIX94304.1"/>
    <property type="molecule type" value="Genomic_DNA"/>
</dbReference>
<proteinExistence type="predicted"/>
<dbReference type="VEuPathDB" id="FungiDB:Z520_10014"/>
<reference evidence="1 2" key="1">
    <citation type="submission" date="2015-01" db="EMBL/GenBank/DDBJ databases">
        <title>The Genome Sequence of Fonsecaea multimorphosa CBS 102226.</title>
        <authorList>
            <consortium name="The Broad Institute Genomics Platform"/>
            <person name="Cuomo C."/>
            <person name="de Hoog S."/>
            <person name="Gorbushina A."/>
            <person name="Stielow B."/>
            <person name="Teixiera M."/>
            <person name="Abouelleil A."/>
            <person name="Chapman S.B."/>
            <person name="Priest M."/>
            <person name="Young S.K."/>
            <person name="Wortman J."/>
            <person name="Nusbaum C."/>
            <person name="Birren B."/>
        </authorList>
    </citation>
    <scope>NUCLEOTIDE SEQUENCE [LARGE SCALE GENOMIC DNA]</scope>
    <source>
        <strain evidence="1 2">CBS 102226</strain>
    </source>
</reference>
<dbReference type="RefSeq" id="XP_016628427.1">
    <property type="nucleotide sequence ID" value="XM_016780508.1"/>
</dbReference>
<gene>
    <name evidence="1" type="ORF">Z520_10014</name>
</gene>
<evidence type="ECO:0000313" key="1">
    <source>
        <dbReference type="EMBL" id="KIX94304.1"/>
    </source>
</evidence>
<dbReference type="GeneID" id="27715760"/>
<dbReference type="PANTHER" id="PTHR36142:SF2">
    <property type="entry name" value="METALLO-HYDROLASE_OXIDOREDUCTASE SUPERFAMILY PROTEIN"/>
    <property type="match status" value="1"/>
</dbReference>
<dbReference type="Proteomes" id="UP000053411">
    <property type="component" value="Unassembled WGS sequence"/>
</dbReference>
<dbReference type="OrthoDB" id="9971601at2759"/>
<evidence type="ECO:0000313" key="2">
    <source>
        <dbReference type="Proteomes" id="UP000053411"/>
    </source>
</evidence>
<protein>
    <submittedName>
        <fullName evidence="1">Uncharacterized protein</fullName>
    </submittedName>
</protein>
<organism evidence="1 2">
    <name type="scientific">Fonsecaea multimorphosa CBS 102226</name>
    <dbReference type="NCBI Taxonomy" id="1442371"/>
    <lineage>
        <taxon>Eukaryota</taxon>
        <taxon>Fungi</taxon>
        <taxon>Dikarya</taxon>
        <taxon>Ascomycota</taxon>
        <taxon>Pezizomycotina</taxon>
        <taxon>Eurotiomycetes</taxon>
        <taxon>Chaetothyriomycetidae</taxon>
        <taxon>Chaetothyriales</taxon>
        <taxon>Herpotrichiellaceae</taxon>
        <taxon>Fonsecaea</taxon>
    </lineage>
</organism>
<name>A0A0D2JUU8_9EURO</name>
<keyword evidence="2" id="KW-1185">Reference proteome</keyword>
<sequence>MVVKDIERQETLRAHFASASPWRPIMTSLNGDNSWLLSFPRPEPERASTGKCYYHILFEPWLNGPTSLFSSWFIHLAHPQSPAFAGPETVNAWVRQIETEAAAVAGLSKQAGSKNGGEKERPEVDAILLGFHYLDHLHQPTLLQFDPRIPVIATPEARAVLEPWDHFKTVLTIPSLDPMAKSWRSDAAHPGDPFPSWLAPVRLLGHHELNYVTALVWTHATSDGGDVHEAILQTPHGTKLDVGPLQAFLDSEPRAENLALLHGLKESRAMGSMNTFGAAGGLALYRKIGGAKYWLQTHHAALVYSGIMMRLLWVHDTPKTIQWALEKEAQESGNDVEHKGGRPNVIEVDNGGCFVLA</sequence>